<feature type="transmembrane region" description="Helical" evidence="1">
    <location>
        <begin position="40"/>
        <end position="59"/>
    </location>
</feature>
<dbReference type="AlphaFoldDB" id="D5RC43"/>
<evidence type="ECO:0000313" key="3">
    <source>
        <dbReference type="Proteomes" id="UP000003643"/>
    </source>
</evidence>
<dbReference type="Proteomes" id="UP000003643">
    <property type="component" value="Unassembled WGS sequence"/>
</dbReference>
<name>D5RC43_FUSN2</name>
<protein>
    <submittedName>
        <fullName evidence="2">Uncharacterized protein</fullName>
    </submittedName>
</protein>
<reference evidence="2 3" key="1">
    <citation type="submission" date="2010-04" db="EMBL/GenBank/DDBJ databases">
        <authorList>
            <person name="Qin X."/>
            <person name="Bachman B."/>
            <person name="Battles P."/>
            <person name="Bell A."/>
            <person name="Bess C."/>
            <person name="Bickham C."/>
            <person name="Chaboub L."/>
            <person name="Chen D."/>
            <person name="Coyle M."/>
            <person name="Deiros D.R."/>
            <person name="Dinh H."/>
            <person name="Forbes L."/>
            <person name="Fowler G."/>
            <person name="Francisco L."/>
            <person name="Fu Q."/>
            <person name="Gubbala S."/>
            <person name="Hale W."/>
            <person name="Han Y."/>
            <person name="Hemphill L."/>
            <person name="Highlander S.K."/>
            <person name="Hirani K."/>
            <person name="Hogues M."/>
            <person name="Jackson L."/>
            <person name="Jakkamsetti A."/>
            <person name="Javaid M."/>
            <person name="Jiang H."/>
            <person name="Korchina V."/>
            <person name="Kovar C."/>
            <person name="Lara F."/>
            <person name="Lee S."/>
            <person name="Mata R."/>
            <person name="Mathew T."/>
            <person name="Moen C."/>
            <person name="Morales K."/>
            <person name="Munidasa M."/>
            <person name="Nazareth L."/>
            <person name="Ngo R."/>
            <person name="Nguyen L."/>
            <person name="Okwuonu G."/>
            <person name="Ongeri F."/>
            <person name="Patil S."/>
            <person name="Petrosino J."/>
            <person name="Pham C."/>
            <person name="Pham P."/>
            <person name="Pu L.-L."/>
            <person name="Puazo M."/>
            <person name="Raj R."/>
            <person name="Reid J."/>
            <person name="Rouhana J."/>
            <person name="Saada N."/>
            <person name="Shang Y."/>
            <person name="Simmons D."/>
            <person name="Thornton R."/>
            <person name="Warren J."/>
            <person name="Weissenberger G."/>
            <person name="Zhang J."/>
            <person name="Zhang L."/>
            <person name="Zhou C."/>
            <person name="Zhu D."/>
            <person name="Muzny D."/>
            <person name="Worley K."/>
            <person name="Gibbs R."/>
        </authorList>
    </citation>
    <scope>NUCLEOTIDE SEQUENCE [LARGE SCALE GENOMIC DNA]</scope>
    <source>
        <strain evidence="3">ATCC 23726 / VPI 4351</strain>
    </source>
</reference>
<sequence length="196" mass="23626">MAIQINLEKYGHKKKGYLNFSWTSLFFNFLVPLFRLDIKWVFIFISPYLFLYIMTFGVIDSSQFFILTLPHLSIFPTFILLLDYYHSINHLNTSVFVMIILIPILRVIFSFIYNDFYTKNLLKEGYLPPEDDEYSNAILKGNRFLEYTKEDLLDKEKMERYRLIIEEYEQERKKDLINFVLIVILLILLIILLVYI</sequence>
<gene>
    <name evidence="2" type="ORF">HMPREF0397_0778</name>
</gene>
<organism evidence="2 3">
    <name type="scientific">Fusobacterium nucleatum subsp. nucleatum (strain ATCC 23726 / VPI 4351)</name>
    <dbReference type="NCBI Taxonomy" id="525283"/>
    <lineage>
        <taxon>Bacteria</taxon>
        <taxon>Fusobacteriati</taxon>
        <taxon>Fusobacteriota</taxon>
        <taxon>Fusobacteriia</taxon>
        <taxon>Fusobacteriales</taxon>
        <taxon>Fusobacteriaceae</taxon>
        <taxon>Fusobacterium</taxon>
    </lineage>
</organism>
<keyword evidence="1" id="KW-0472">Membrane</keyword>
<keyword evidence="1" id="KW-0812">Transmembrane</keyword>
<feature type="transmembrane region" description="Helical" evidence="1">
    <location>
        <begin position="176"/>
        <end position="195"/>
    </location>
</feature>
<feature type="transmembrane region" description="Helical" evidence="1">
    <location>
        <begin position="94"/>
        <end position="113"/>
    </location>
</feature>
<comment type="caution">
    <text evidence="2">The sequence shown here is derived from an EMBL/GenBank/DDBJ whole genome shotgun (WGS) entry which is preliminary data.</text>
</comment>
<evidence type="ECO:0000256" key="1">
    <source>
        <dbReference type="SAM" id="Phobius"/>
    </source>
</evidence>
<feature type="transmembrane region" description="Helical" evidence="1">
    <location>
        <begin position="64"/>
        <end position="82"/>
    </location>
</feature>
<proteinExistence type="predicted"/>
<dbReference type="RefSeq" id="WP_005902693.1">
    <property type="nucleotide sequence ID" value="NZ_ADVK01000022.1"/>
</dbReference>
<keyword evidence="1" id="KW-1133">Transmembrane helix</keyword>
<accession>D5RC43</accession>
<evidence type="ECO:0000313" key="2">
    <source>
        <dbReference type="EMBL" id="EFG95610.1"/>
    </source>
</evidence>
<dbReference type="GeneID" id="79783202"/>
<feature type="transmembrane region" description="Helical" evidence="1">
    <location>
        <begin position="16"/>
        <end position="34"/>
    </location>
</feature>
<dbReference type="EMBL" id="ADVK01000022">
    <property type="protein sequence ID" value="EFG95610.1"/>
    <property type="molecule type" value="Genomic_DNA"/>
</dbReference>